<feature type="region of interest" description="Disordered" evidence="8">
    <location>
        <begin position="44"/>
        <end position="66"/>
    </location>
</feature>
<dbReference type="GO" id="GO:0003735">
    <property type="term" value="F:structural constituent of ribosome"/>
    <property type="evidence" value="ECO:0007669"/>
    <property type="project" value="InterPro"/>
</dbReference>
<comment type="caution">
    <text evidence="10">The sequence shown here is derived from an EMBL/GenBank/DDBJ whole genome shotgun (WGS) entry which is preliminary data.</text>
</comment>
<evidence type="ECO:0000256" key="1">
    <source>
        <dbReference type="ARBA" id="ARBA00004173"/>
    </source>
</evidence>
<organism evidence="10 11">
    <name type="scientific">Leucocoprinus leucothites</name>
    <dbReference type="NCBI Taxonomy" id="201217"/>
    <lineage>
        <taxon>Eukaryota</taxon>
        <taxon>Fungi</taxon>
        <taxon>Dikarya</taxon>
        <taxon>Basidiomycota</taxon>
        <taxon>Agaricomycotina</taxon>
        <taxon>Agaricomycetes</taxon>
        <taxon>Agaricomycetidae</taxon>
        <taxon>Agaricales</taxon>
        <taxon>Agaricineae</taxon>
        <taxon>Agaricaceae</taxon>
        <taxon>Leucocoprinus</taxon>
    </lineage>
</organism>
<dbReference type="OrthoDB" id="414075at2759"/>
<evidence type="ECO:0000256" key="6">
    <source>
        <dbReference type="ARBA" id="ARBA00023274"/>
    </source>
</evidence>
<evidence type="ECO:0000256" key="2">
    <source>
        <dbReference type="ARBA" id="ARBA00009070"/>
    </source>
</evidence>
<dbReference type="InterPro" id="IPR021757">
    <property type="entry name" value="Ribosomal_mL46_N"/>
</dbReference>
<evidence type="ECO:0000256" key="8">
    <source>
        <dbReference type="SAM" id="MobiDB-lite"/>
    </source>
</evidence>
<evidence type="ECO:0000256" key="7">
    <source>
        <dbReference type="ARBA" id="ARBA00035190"/>
    </source>
</evidence>
<dbReference type="PANTHER" id="PTHR13124:SF12">
    <property type="entry name" value="LARGE RIBOSOMAL SUBUNIT PROTEIN ML46"/>
    <property type="match status" value="1"/>
</dbReference>
<keyword evidence="3" id="KW-0809">Transit peptide</keyword>
<dbReference type="InterPro" id="IPR015797">
    <property type="entry name" value="NUDIX_hydrolase-like_dom_sf"/>
</dbReference>
<evidence type="ECO:0000313" key="11">
    <source>
        <dbReference type="Proteomes" id="UP000559027"/>
    </source>
</evidence>
<sequence>MEALAKFGASVYMLVGEVRMFRRHAISSLRHIPLCRTLATEAQPSTSVGASSPPPQPITPKKSTKPRLSTAIILNRSPILTRPLTPFEQAYHAYQARIRRALHQPFPYDFYFKQGSLLETRFNLEEKEREKAAFGSGFVQEEWQDPVKAEADKAAVKVLAQQEGEGEPLTPRVHASDKSGDTKSLDRAGERNLYLLLKSKENGKDVWRFPQGGVEKSDFLYQAECGEKMDTWIVSRNPIGVYKPPQVDTSSPEHVIFFYKGHIMAGQVAPAESIQDFAWLTKQEIEQQVDKEYWENVKDMLSDF</sequence>
<evidence type="ECO:0000256" key="3">
    <source>
        <dbReference type="ARBA" id="ARBA00022946"/>
    </source>
</evidence>
<dbReference type="Pfam" id="PF11788">
    <property type="entry name" value="MRP-L46"/>
    <property type="match status" value="1"/>
</dbReference>
<dbReference type="SUPFAM" id="SSF55811">
    <property type="entry name" value="Nudix"/>
    <property type="match status" value="1"/>
</dbReference>
<keyword evidence="4" id="KW-0689">Ribosomal protein</keyword>
<dbReference type="AlphaFoldDB" id="A0A8H5G567"/>
<feature type="domain" description="Large ribosomal subunit protein mL46 N-terminal" evidence="9">
    <location>
        <begin position="67"/>
        <end position="154"/>
    </location>
</feature>
<dbReference type="Gene3D" id="3.90.79.10">
    <property type="entry name" value="Nucleoside Triphosphate Pyrophosphohydrolase"/>
    <property type="match status" value="1"/>
</dbReference>
<dbReference type="PANTHER" id="PTHR13124">
    <property type="entry name" value="39S RIBOSOMAL PROTEIN L46, MITOCHONDRIAL PRECURSOR-RELATED"/>
    <property type="match status" value="1"/>
</dbReference>
<dbReference type="GO" id="GO:0005762">
    <property type="term" value="C:mitochondrial large ribosomal subunit"/>
    <property type="evidence" value="ECO:0007669"/>
    <property type="project" value="TreeGrafter"/>
</dbReference>
<dbReference type="Proteomes" id="UP000559027">
    <property type="component" value="Unassembled WGS sequence"/>
</dbReference>
<dbReference type="CDD" id="cd04661">
    <property type="entry name" value="NUDIX_MRP_L46"/>
    <property type="match status" value="1"/>
</dbReference>
<gene>
    <name evidence="10" type="ORF">D9756_001757</name>
</gene>
<dbReference type="InterPro" id="IPR040008">
    <property type="entry name" value="Ribosomal_mL46"/>
</dbReference>
<reference evidence="10 11" key="1">
    <citation type="journal article" date="2020" name="ISME J.">
        <title>Uncovering the hidden diversity of litter-decomposition mechanisms in mushroom-forming fungi.</title>
        <authorList>
            <person name="Floudas D."/>
            <person name="Bentzer J."/>
            <person name="Ahren D."/>
            <person name="Johansson T."/>
            <person name="Persson P."/>
            <person name="Tunlid A."/>
        </authorList>
    </citation>
    <scope>NUCLEOTIDE SEQUENCE [LARGE SCALE GENOMIC DNA]</scope>
    <source>
        <strain evidence="10 11">CBS 146.42</strain>
    </source>
</reference>
<dbReference type="InterPro" id="IPR033650">
    <property type="entry name" value="Ribosomal_mL46_NUDIX"/>
</dbReference>
<comment type="subcellular location">
    <subcellularLocation>
        <location evidence="1">Mitochondrion</location>
    </subcellularLocation>
</comment>
<evidence type="ECO:0000313" key="10">
    <source>
        <dbReference type="EMBL" id="KAF5358528.1"/>
    </source>
</evidence>
<keyword evidence="5" id="KW-0496">Mitochondrion</keyword>
<name>A0A8H5G567_9AGAR</name>
<evidence type="ECO:0000256" key="5">
    <source>
        <dbReference type="ARBA" id="ARBA00023128"/>
    </source>
</evidence>
<dbReference type="EMBL" id="JAACJO010000005">
    <property type="protein sequence ID" value="KAF5358528.1"/>
    <property type="molecule type" value="Genomic_DNA"/>
</dbReference>
<proteinExistence type="inferred from homology"/>
<comment type="similarity">
    <text evidence="2">Belongs to the mitochondrion-specific ribosomal protein mL46 family.</text>
</comment>
<feature type="compositionally biased region" description="Basic and acidic residues" evidence="8">
    <location>
        <begin position="174"/>
        <end position="185"/>
    </location>
</feature>
<keyword evidence="11" id="KW-1185">Reference proteome</keyword>
<feature type="region of interest" description="Disordered" evidence="8">
    <location>
        <begin position="161"/>
        <end position="185"/>
    </location>
</feature>
<accession>A0A8H5G567</accession>
<protein>
    <recommendedName>
        <fullName evidence="7">Large ribosomal subunit protein mL46</fullName>
    </recommendedName>
</protein>
<keyword evidence="6" id="KW-0687">Ribonucleoprotein</keyword>
<evidence type="ECO:0000259" key="9">
    <source>
        <dbReference type="Pfam" id="PF11788"/>
    </source>
</evidence>
<evidence type="ECO:0000256" key="4">
    <source>
        <dbReference type="ARBA" id="ARBA00022980"/>
    </source>
</evidence>